<feature type="repeat" description="WD" evidence="11">
    <location>
        <begin position="512"/>
        <end position="534"/>
    </location>
</feature>
<protein>
    <recommendedName>
        <fullName evidence="9">Mitochondrial division protein 1</fullName>
    </recommendedName>
</protein>
<dbReference type="Gene3D" id="2.130.10.10">
    <property type="entry name" value="YVTN repeat-like/Quinoprotein amine dehydrogenase"/>
    <property type="match status" value="1"/>
</dbReference>
<evidence type="ECO:0000256" key="11">
    <source>
        <dbReference type="PROSITE-ProRule" id="PRU00221"/>
    </source>
</evidence>
<evidence type="ECO:0000256" key="2">
    <source>
        <dbReference type="ARBA" id="ARBA00022574"/>
    </source>
</evidence>
<evidence type="ECO:0000256" key="10">
    <source>
        <dbReference type="ARBA" id="ARBA00043913"/>
    </source>
</evidence>
<dbReference type="InterPro" id="IPR019775">
    <property type="entry name" value="WD40_repeat_CS"/>
</dbReference>
<dbReference type="InterPro" id="IPR036322">
    <property type="entry name" value="WD40_repeat_dom_sf"/>
</dbReference>
<evidence type="ECO:0000256" key="1">
    <source>
        <dbReference type="ARBA" id="ARBA00004570"/>
    </source>
</evidence>
<dbReference type="SMART" id="SM00558">
    <property type="entry name" value="JmjC"/>
    <property type="match status" value="1"/>
</dbReference>
<evidence type="ECO:0000313" key="15">
    <source>
        <dbReference type="EMBL" id="ETS05258.1"/>
    </source>
</evidence>
<keyword evidence="6" id="KW-0496">Mitochondrion</keyword>
<dbReference type="FunFam" id="2.60.120.650:FF:000046">
    <property type="entry name" value="JmjC domain-containing protein D"/>
    <property type="match status" value="1"/>
</dbReference>
<feature type="domain" description="JmjC" evidence="14">
    <location>
        <begin position="944"/>
        <end position="1124"/>
    </location>
</feature>
<dbReference type="Proteomes" id="UP000024376">
    <property type="component" value="Unassembled WGS sequence"/>
</dbReference>
<dbReference type="SUPFAM" id="SSF51197">
    <property type="entry name" value="Clavaminate synthase-like"/>
    <property type="match status" value="1"/>
</dbReference>
<dbReference type="FunFam" id="2.130.10.10:FF:000881">
    <property type="entry name" value="Mitochondrial division protein 1"/>
    <property type="match status" value="1"/>
</dbReference>
<feature type="region of interest" description="Disordered" evidence="13">
    <location>
        <begin position="129"/>
        <end position="158"/>
    </location>
</feature>
<dbReference type="InterPro" id="IPR001680">
    <property type="entry name" value="WD40_rpt"/>
</dbReference>
<dbReference type="GO" id="GO:0005741">
    <property type="term" value="C:mitochondrial outer membrane"/>
    <property type="evidence" value="ECO:0007669"/>
    <property type="project" value="UniProtKB-SubCell"/>
</dbReference>
<feature type="repeat" description="WD" evidence="11">
    <location>
        <begin position="429"/>
        <end position="468"/>
    </location>
</feature>
<dbReference type="PANTHER" id="PTHR44156">
    <property type="entry name" value="SUPERNUMERARY LIMBS, ISOFORM B-RELATED"/>
    <property type="match status" value="1"/>
</dbReference>
<evidence type="ECO:0000313" key="16">
    <source>
        <dbReference type="Proteomes" id="UP000024376"/>
    </source>
</evidence>
<dbReference type="PROSITE" id="PS50294">
    <property type="entry name" value="WD_REPEATS_REGION"/>
    <property type="match status" value="4"/>
</dbReference>
<dbReference type="Pfam" id="PF00400">
    <property type="entry name" value="WD40"/>
    <property type="match status" value="4"/>
</dbReference>
<evidence type="ECO:0000256" key="3">
    <source>
        <dbReference type="ARBA" id="ARBA00022737"/>
    </source>
</evidence>
<organism evidence="15 16">
    <name type="scientific">Hypocrea jecorina (strain ATCC 56765 / BCRC 32924 / NRRL 11460 / Rut C-30)</name>
    <name type="common">Trichoderma reesei</name>
    <dbReference type="NCBI Taxonomy" id="1344414"/>
    <lineage>
        <taxon>Eukaryota</taxon>
        <taxon>Fungi</taxon>
        <taxon>Dikarya</taxon>
        <taxon>Ascomycota</taxon>
        <taxon>Pezizomycotina</taxon>
        <taxon>Sordariomycetes</taxon>
        <taxon>Hypocreomycetidae</taxon>
        <taxon>Hypocreales</taxon>
        <taxon>Hypocreaceae</taxon>
        <taxon>Trichoderma</taxon>
    </lineage>
</organism>
<evidence type="ECO:0000259" key="14">
    <source>
        <dbReference type="PROSITE" id="PS51184"/>
    </source>
</evidence>
<feature type="repeat" description="WD" evidence="11">
    <location>
        <begin position="352"/>
        <end position="384"/>
    </location>
</feature>
<dbReference type="Pfam" id="PF13621">
    <property type="entry name" value="Cupin_8"/>
    <property type="match status" value="1"/>
</dbReference>
<comment type="similarity">
    <text evidence="8">Belongs to the WD repeat MDV1/CAF4 family.</text>
</comment>
<feature type="repeat" description="WD" evidence="11">
    <location>
        <begin position="310"/>
        <end position="351"/>
    </location>
</feature>
<keyword evidence="3" id="KW-0677">Repeat</keyword>
<dbReference type="PRINTS" id="PR00320">
    <property type="entry name" value="GPROTEINBRPT"/>
</dbReference>
<dbReference type="HOGENOM" id="CLU_284984_0_0_1"/>
<feature type="coiled-coil region" evidence="12">
    <location>
        <begin position="209"/>
        <end position="250"/>
    </location>
</feature>
<keyword evidence="2 11" id="KW-0853">WD repeat</keyword>
<evidence type="ECO:0000256" key="6">
    <source>
        <dbReference type="ARBA" id="ARBA00023128"/>
    </source>
</evidence>
<dbReference type="PROSITE" id="PS51184">
    <property type="entry name" value="JMJC"/>
    <property type="match status" value="1"/>
</dbReference>
<dbReference type="SMART" id="SM00320">
    <property type="entry name" value="WD40"/>
    <property type="match status" value="6"/>
</dbReference>
<dbReference type="InterPro" id="IPR015943">
    <property type="entry name" value="WD40/YVTN_repeat-like_dom_sf"/>
</dbReference>
<keyword evidence="4" id="KW-1000">Mitochondrion outer membrane</keyword>
<accession>A0A024SJZ7</accession>
<evidence type="ECO:0000256" key="7">
    <source>
        <dbReference type="ARBA" id="ARBA00023136"/>
    </source>
</evidence>
<dbReference type="InterPro" id="IPR053299">
    <property type="entry name" value="ASTRA_WD_repeat"/>
</dbReference>
<feature type="compositionally biased region" description="Basic residues" evidence="13">
    <location>
        <begin position="134"/>
        <end position="144"/>
    </location>
</feature>
<evidence type="ECO:0000256" key="8">
    <source>
        <dbReference type="ARBA" id="ARBA00038415"/>
    </source>
</evidence>
<evidence type="ECO:0000256" key="5">
    <source>
        <dbReference type="ARBA" id="ARBA00023054"/>
    </source>
</evidence>
<dbReference type="CDD" id="cd22881">
    <property type="entry name" value="Mdv1_N"/>
    <property type="match status" value="1"/>
</dbReference>
<dbReference type="KEGG" id="trr:M419DRAFT_71576"/>
<evidence type="ECO:0000256" key="4">
    <source>
        <dbReference type="ARBA" id="ARBA00022787"/>
    </source>
</evidence>
<dbReference type="AlphaFoldDB" id="A0A024SJZ7"/>
<keyword evidence="5 12" id="KW-0175">Coiled coil</keyword>
<dbReference type="EMBL" id="KI911140">
    <property type="protein sequence ID" value="ETS05258.1"/>
    <property type="molecule type" value="Genomic_DNA"/>
</dbReference>
<feature type="repeat" description="WD" evidence="11">
    <location>
        <begin position="535"/>
        <end position="574"/>
    </location>
</feature>
<proteinExistence type="inferred from homology"/>
<evidence type="ECO:0000256" key="12">
    <source>
        <dbReference type="SAM" id="Coils"/>
    </source>
</evidence>
<dbReference type="OrthoDB" id="496at2759"/>
<evidence type="ECO:0000256" key="9">
    <source>
        <dbReference type="ARBA" id="ARBA00039789"/>
    </source>
</evidence>
<reference evidence="16" key="1">
    <citation type="journal article" date="2013" name="Ind. Biotechnol.">
        <title>Comparative genomics analysis of Trichoderma reesei strains.</title>
        <authorList>
            <person name="Koike H."/>
            <person name="Aerts A."/>
            <person name="LaButti K."/>
            <person name="Grigoriev I.V."/>
            <person name="Baker S.E."/>
        </authorList>
    </citation>
    <scope>NUCLEOTIDE SEQUENCE [LARGE SCALE GENOMIC DNA]</scope>
    <source>
        <strain evidence="16">ATCC 56765 / BCRC 32924 / NRRL 11460 / Rut C-30</strain>
    </source>
</reference>
<name>A0A024SJZ7_HYPJR</name>
<dbReference type="PROSITE" id="PS00678">
    <property type="entry name" value="WD_REPEATS_1"/>
    <property type="match status" value="3"/>
</dbReference>
<sequence length="1124" mass="126827">MADSESHYAFDDGPDDEQSIISTRGLEAFSRKVTVTASQLMGPAAEASGAHYRAAMAEVHKQMKRPSVQRGMFSMARSSPTEIVRSKLSTAEIQHRALTHLPDELLSNIPDHQNAYSLFQGFQASFPDLAQDGKKHRRRPSRGRKLLEEGEGTPATPTKLAQLKKEKTAMVHELELLGVRKSMVSCEIREIDNKIANLYGMRRIVLERLAGFEQDEASLEHDVMDLELKIDEVQAIVDEAEELARNTATKDERDLVGDADDHDPEFMSKSVYEKLPATEGKQRKTKKVHRRKSMAILHEHFAPGSNIREIRAHRDTITAMDFDAPFGTLVTAALDDTVRVWDLNAGRCMGYLEGHTASVRALQVEDNILATGSMDATIRLWDLSKTHYNPQGGKEVGDEDEDAIAFEHPDAQPIEPPEGSMDDCALYTLSSHVDEITALHFRGDVLVSGSADKTIRHWDLEKGRCVQTLDVMWAAAQASAIATTDDTWRPTGRAQGTSADFVGALQVFESALACGTADGMVRLWDLRSGQVHRSLVGHTGAVTCLQFDDVHLVTGSLDRSIRIWDLRTGSIYDAYAYDNPVTSMMFDARRIVSAASEDVVKVYDKVEGRQWDCGAGIAASEGGKKAAIVERVRLRDGYLSSIPPDLDPRAQALQALLHRQAILLLKLDSTAQNDNTKTPDIDQRLLQQRLSDLASICMTAFYAYRFDLLPHHWRWMYTDTLILMSHYKVVQSIRRARFSEDMLLDGVVEDLDRALIVAGGAGEALGRTWIEKTLDLLERFSKEEEEEAARTKLPRNHKQGLLLLQQDSRFSTAEPYGRPTLSPEKTCPRYENWTLDRFERYMNEDSQGKPKPIVFTDLIGDWPAFEDRPWRSAEYLLERTFGGRRLVPVEVGRSYVDEGWRQELISFKAFLKRYIDPTLFPSSEDEDDNKLGNNPTKEASKRIGYLAQHNLFQQIPALRNDIQVPDFCWADVPPHPTEPSKQNQPRLEVPQLNAWFGPARTITPLHTDGYHNLLCQVVGTKYVRLYAPEETKWLRPRGTEHGVDMSNTSELDIGVLEGWDEEEEEDDGRGAAAAVEWESVRRELEGVPYWETVLRPGDTLVIPIGWWHYVRSLSISFSVSFWWN</sequence>
<dbReference type="Gene3D" id="2.60.120.650">
    <property type="entry name" value="Cupin"/>
    <property type="match status" value="1"/>
</dbReference>
<gene>
    <name evidence="15" type="ORF">M419DRAFT_71576</name>
</gene>
<dbReference type="InterPro" id="IPR003347">
    <property type="entry name" value="JmjC_dom"/>
</dbReference>
<dbReference type="CDD" id="cd00200">
    <property type="entry name" value="WD40"/>
    <property type="match status" value="1"/>
</dbReference>
<keyword evidence="7" id="KW-0472">Membrane</keyword>
<dbReference type="Gene3D" id="6.10.280.220">
    <property type="match status" value="1"/>
</dbReference>
<evidence type="ECO:0000256" key="13">
    <source>
        <dbReference type="SAM" id="MobiDB-lite"/>
    </source>
</evidence>
<dbReference type="SUPFAM" id="SSF50978">
    <property type="entry name" value="WD40 repeat-like"/>
    <property type="match status" value="1"/>
</dbReference>
<dbReference type="InterPro" id="IPR041667">
    <property type="entry name" value="Cupin_8"/>
</dbReference>
<dbReference type="InterPro" id="IPR020472">
    <property type="entry name" value="WD40_PAC1"/>
</dbReference>
<dbReference type="PROSITE" id="PS50082">
    <property type="entry name" value="WD_REPEATS_2"/>
    <property type="match status" value="5"/>
</dbReference>
<comment type="subcellular location">
    <subcellularLocation>
        <location evidence="1">Mitochondrion outer membrane</location>
        <topology evidence="1">Peripheral membrane protein</topology>
        <orientation evidence="1">Cytoplasmic side</orientation>
    </subcellularLocation>
</comment>
<comment type="function">
    <text evidence="10">Involved in mitochondrial fission. Acts as an adapter protein required to form mitochondrial fission complexes. Formation of these complexes is required to promote constriction and fission of the mitochondrial compartment at a late step in mitochondrial division.</text>
</comment>